<feature type="compositionally biased region" description="Basic and acidic residues" evidence="1">
    <location>
        <begin position="84"/>
        <end position="96"/>
    </location>
</feature>
<gene>
    <name evidence="3" type="ORF">FHU37_003586</name>
</gene>
<reference evidence="3 4" key="1">
    <citation type="submission" date="2020-07" db="EMBL/GenBank/DDBJ databases">
        <title>Sequencing the genomes of 1000 actinobacteria strains.</title>
        <authorList>
            <person name="Klenk H.-P."/>
        </authorList>
    </citation>
    <scope>NUCLEOTIDE SEQUENCE [LARGE SCALE GENOMIC DNA]</scope>
    <source>
        <strain evidence="3 4">DSM 42178</strain>
    </source>
</reference>
<feature type="transmembrane region" description="Helical" evidence="2">
    <location>
        <begin position="127"/>
        <end position="149"/>
    </location>
</feature>
<accession>A0A852ZW68</accession>
<keyword evidence="4" id="KW-1185">Reference proteome</keyword>
<feature type="region of interest" description="Disordered" evidence="1">
    <location>
        <begin position="1"/>
        <end position="25"/>
    </location>
</feature>
<feature type="region of interest" description="Disordered" evidence="1">
    <location>
        <begin position="155"/>
        <end position="217"/>
    </location>
</feature>
<feature type="compositionally biased region" description="Polar residues" evidence="1">
    <location>
        <begin position="155"/>
        <end position="165"/>
    </location>
</feature>
<evidence type="ECO:0000313" key="3">
    <source>
        <dbReference type="EMBL" id="NYI06643.1"/>
    </source>
</evidence>
<evidence type="ECO:0000256" key="1">
    <source>
        <dbReference type="SAM" id="MobiDB-lite"/>
    </source>
</evidence>
<evidence type="ECO:0000313" key="4">
    <source>
        <dbReference type="Proteomes" id="UP000567795"/>
    </source>
</evidence>
<dbReference type="RefSeq" id="WP_179815193.1">
    <property type="nucleotide sequence ID" value="NZ_JACBZD010000001.1"/>
</dbReference>
<keyword evidence="2" id="KW-0472">Membrane</keyword>
<dbReference type="Proteomes" id="UP000567795">
    <property type="component" value="Unassembled WGS sequence"/>
</dbReference>
<name>A0A852ZW68_9ACTN</name>
<protein>
    <submittedName>
        <fullName evidence="3">Uncharacterized protein</fullName>
    </submittedName>
</protein>
<evidence type="ECO:0000256" key="2">
    <source>
        <dbReference type="SAM" id="Phobius"/>
    </source>
</evidence>
<feature type="region of interest" description="Disordered" evidence="1">
    <location>
        <begin position="41"/>
        <end position="102"/>
    </location>
</feature>
<keyword evidence="2" id="KW-1133">Transmembrane helix</keyword>
<dbReference type="AlphaFoldDB" id="A0A852ZW68"/>
<sequence>MPDDLGDVPQPEGRSGDHGGADDEFASLVLDDAFVRAAAVHEPSAQERLRPAVDGPAGFGPSAITTSGSGPAPRGFGRTGRARWARDPRSGDRFDPDDYDDDPEAELVYGAGLRPWRPVDHSRWHRFIAWILALVMGVGVLALAAAAVYRGTNANPAVTNPDGRNQQGPSGGTGQPGEAERFSGTGQPDGLPGQELSPRESGSWVRLDDRSVVLTPG</sequence>
<dbReference type="EMBL" id="JACBZD010000001">
    <property type="protein sequence ID" value="NYI06643.1"/>
    <property type="molecule type" value="Genomic_DNA"/>
</dbReference>
<proteinExistence type="predicted"/>
<organism evidence="3 4">
    <name type="scientific">Allostreptomyces psammosilenae</name>
    <dbReference type="NCBI Taxonomy" id="1892865"/>
    <lineage>
        <taxon>Bacteria</taxon>
        <taxon>Bacillati</taxon>
        <taxon>Actinomycetota</taxon>
        <taxon>Actinomycetes</taxon>
        <taxon>Kitasatosporales</taxon>
        <taxon>Streptomycetaceae</taxon>
        <taxon>Allostreptomyces</taxon>
    </lineage>
</organism>
<keyword evidence="2" id="KW-0812">Transmembrane</keyword>
<comment type="caution">
    <text evidence="3">The sequence shown here is derived from an EMBL/GenBank/DDBJ whole genome shotgun (WGS) entry which is preliminary data.</text>
</comment>